<dbReference type="Pfam" id="PF12697">
    <property type="entry name" value="Abhydrolase_6"/>
    <property type="match status" value="1"/>
</dbReference>
<dbReference type="SUPFAM" id="SSF53474">
    <property type="entry name" value="alpha/beta-Hydrolases"/>
    <property type="match status" value="1"/>
</dbReference>
<reference evidence="5 6" key="1">
    <citation type="journal article" date="2015" name="Microbiology (Mosc.)">
        <title>Genomics of the Weissella cibaria species with an examination of its metabolic traits.</title>
        <authorList>
            <person name="Lynch K.M."/>
            <person name="Lucid A."/>
            <person name="Arendt E.K."/>
            <person name="Sleator R.D."/>
            <person name="Lucey B."/>
            <person name="Coffey A."/>
        </authorList>
    </citation>
    <scope>NUCLEOTIDE SEQUENCE [LARGE SCALE GENOMIC DNA]</scope>
    <source>
        <strain evidence="5 6">MG1</strain>
    </source>
</reference>
<comment type="function">
    <text evidence="3">Catalyzes a proton abstraction reaction that results in 2,5-elimination of pyruvate from 2-succinyl-5-enolpyruvyl-6-hydroxy-3-cyclohexene-1-carboxylate (SEPHCHC) and the formation of 2-succinyl-6-hydroxy-2,4-cyclohexadiene-1-carboxylate (SHCHC).</text>
</comment>
<evidence type="ECO:0000313" key="5">
    <source>
        <dbReference type="EMBL" id="KIU21070.1"/>
    </source>
</evidence>
<dbReference type="GO" id="GO:0009234">
    <property type="term" value="P:menaquinone biosynthetic process"/>
    <property type="evidence" value="ECO:0007669"/>
    <property type="project" value="UniProtKB-UniRule"/>
</dbReference>
<dbReference type="NCBIfam" id="TIGR03695">
    <property type="entry name" value="menH_SHCHC"/>
    <property type="match status" value="1"/>
</dbReference>
<evidence type="ECO:0000259" key="4">
    <source>
        <dbReference type="Pfam" id="PF12697"/>
    </source>
</evidence>
<keyword evidence="1 3" id="KW-0474">Menaquinone biosynthesis</keyword>
<name>A0A0D1LL51_9LACO</name>
<comment type="subunit">
    <text evidence="3">Monomer.</text>
</comment>
<sequence length="266" mass="29442">MDKIAVINDYPYHVRIVGEGNPTWVFFHGFMGSYAEFGQINPQGTRVYIDLLGFGNQAPVVADAPRFSAENQVKDLVALFDLFDLHDIRLVGYSMGARLALAFAMMQPAYVARLYLESGTAGLAEVDARQARVAADAEKAQRIETDGMAKFVADWEQLPLFASQQRLSLTQQQFMHEQRVNQTAANVANSLRYFGTGAMPNYWDDLATLLVPVTLITGENDQKFDRLNAYMATRLPNVRRVIVPGAGHNVHFENGAAVVAALQAEV</sequence>
<comment type="similarity">
    <text evidence="3">Belongs to the AB hydrolase superfamily. MenH family.</text>
</comment>
<evidence type="ECO:0000256" key="2">
    <source>
        <dbReference type="ARBA" id="ARBA00023239"/>
    </source>
</evidence>
<dbReference type="Proteomes" id="UP000032287">
    <property type="component" value="Unassembled WGS sequence"/>
</dbReference>
<dbReference type="AlphaFoldDB" id="A0A0D1LL51"/>
<gene>
    <name evidence="3 5" type="primary">menH</name>
    <name evidence="5" type="ORF">QX99_00828</name>
</gene>
<feature type="domain" description="AB hydrolase-1" evidence="4">
    <location>
        <begin position="25"/>
        <end position="261"/>
    </location>
</feature>
<dbReference type="InterPro" id="IPR022485">
    <property type="entry name" value="SHCHC_synthase_MenH"/>
</dbReference>
<dbReference type="HAMAP" id="MF_01660">
    <property type="entry name" value="MenH"/>
    <property type="match status" value="1"/>
</dbReference>
<organism evidence="5 6">
    <name type="scientific">Weissella cibaria</name>
    <dbReference type="NCBI Taxonomy" id="137591"/>
    <lineage>
        <taxon>Bacteria</taxon>
        <taxon>Bacillati</taxon>
        <taxon>Bacillota</taxon>
        <taxon>Bacilli</taxon>
        <taxon>Lactobacillales</taxon>
        <taxon>Lactobacillaceae</taxon>
        <taxon>Weissella</taxon>
    </lineage>
</organism>
<comment type="caution">
    <text evidence="5">The sequence shown here is derived from an EMBL/GenBank/DDBJ whole genome shotgun (WGS) entry which is preliminary data.</text>
</comment>
<proteinExistence type="inferred from homology"/>
<dbReference type="InterPro" id="IPR029058">
    <property type="entry name" value="AB_hydrolase_fold"/>
</dbReference>
<dbReference type="EC" id="4.2.99.20" evidence="3"/>
<dbReference type="Gene3D" id="3.40.50.1820">
    <property type="entry name" value="alpha/beta hydrolase"/>
    <property type="match status" value="1"/>
</dbReference>
<dbReference type="GO" id="GO:0070205">
    <property type="term" value="F:2-succinyl-6-hydroxy-2,4-cyclohexadiene-1-carboxylate synthase activity"/>
    <property type="evidence" value="ECO:0007669"/>
    <property type="project" value="UniProtKB-UniRule"/>
</dbReference>
<dbReference type="PANTHER" id="PTHR42916:SF1">
    <property type="entry name" value="PROTEIN PHYLLO, CHLOROPLASTIC"/>
    <property type="match status" value="1"/>
</dbReference>
<evidence type="ECO:0000313" key="6">
    <source>
        <dbReference type="Proteomes" id="UP000032287"/>
    </source>
</evidence>
<dbReference type="eggNOG" id="COG2267">
    <property type="taxonomic scope" value="Bacteria"/>
</dbReference>
<dbReference type="PATRIC" id="fig|137591.25.peg.798"/>
<evidence type="ECO:0000256" key="3">
    <source>
        <dbReference type="HAMAP-Rule" id="MF_01660"/>
    </source>
</evidence>
<accession>A0A0D1LL51</accession>
<dbReference type="InterPro" id="IPR000073">
    <property type="entry name" value="AB_hydrolase_1"/>
</dbReference>
<comment type="pathway">
    <text evidence="3">Quinol/quinone metabolism; 1,4-dihydroxy-2-naphthoate biosynthesis; 1,4-dihydroxy-2-naphthoate from chorismate: step 3/7.</text>
</comment>
<keyword evidence="2 3" id="KW-0456">Lyase</keyword>
<dbReference type="UniPathway" id="UPA01057">
    <property type="reaction ID" value="UER00900"/>
</dbReference>
<keyword evidence="6" id="KW-1185">Reference proteome</keyword>
<protein>
    <recommendedName>
        <fullName evidence="3">Putative 2-succinyl-6-hydroxy-2,4-cyclohexadiene-1-carboxylate synthase</fullName>
        <shortName evidence="3">SHCHC synthase</shortName>
        <ecNumber evidence="3">4.2.99.20</ecNumber>
    </recommendedName>
</protein>
<dbReference type="STRING" id="137591.AO080_04610"/>
<evidence type="ECO:0000256" key="1">
    <source>
        <dbReference type="ARBA" id="ARBA00022428"/>
    </source>
</evidence>
<dbReference type="UniPathway" id="UPA00079"/>
<comment type="catalytic activity">
    <reaction evidence="3">
        <text>5-enolpyruvoyl-6-hydroxy-2-succinyl-cyclohex-3-ene-1-carboxylate = (1R,6R)-6-hydroxy-2-succinyl-cyclohexa-2,4-diene-1-carboxylate + pyruvate</text>
        <dbReference type="Rhea" id="RHEA:25597"/>
        <dbReference type="ChEBI" id="CHEBI:15361"/>
        <dbReference type="ChEBI" id="CHEBI:58689"/>
        <dbReference type="ChEBI" id="CHEBI:58818"/>
        <dbReference type="EC" id="4.2.99.20"/>
    </reaction>
</comment>
<dbReference type="RefSeq" id="WP_043707713.1">
    <property type="nucleotide sequence ID" value="NZ_JALOCT010000004.1"/>
</dbReference>
<dbReference type="EMBL" id="JWHU01000012">
    <property type="protein sequence ID" value="KIU21070.1"/>
    <property type="molecule type" value="Genomic_DNA"/>
</dbReference>
<comment type="pathway">
    <text evidence="3">Quinol/quinone metabolism; menaquinone biosynthesis.</text>
</comment>
<dbReference type="PANTHER" id="PTHR42916">
    <property type="entry name" value="2-SUCCINYL-5-ENOLPYRUVYL-6-HYDROXY-3-CYCLOHEXENE-1-CARBOXYLATE SYNTHASE"/>
    <property type="match status" value="1"/>
</dbReference>